<dbReference type="InterPro" id="IPR054722">
    <property type="entry name" value="PolX-like_BBD"/>
</dbReference>
<dbReference type="AlphaFoldDB" id="A0A438HUC4"/>
<accession>A0A438HUC4</accession>
<feature type="region of interest" description="Disordered" evidence="1">
    <location>
        <begin position="212"/>
        <end position="235"/>
    </location>
</feature>
<proteinExistence type="predicted"/>
<name>A0A438HUC4_VITVI</name>
<gene>
    <name evidence="3" type="ORF">CK203_044448</name>
</gene>
<feature type="compositionally biased region" description="Polar residues" evidence="1">
    <location>
        <begin position="215"/>
        <end position="233"/>
    </location>
</feature>
<dbReference type="Proteomes" id="UP000288805">
    <property type="component" value="Unassembled WGS sequence"/>
</dbReference>
<dbReference type="Pfam" id="PF22936">
    <property type="entry name" value="Pol_BBD"/>
    <property type="match status" value="1"/>
</dbReference>
<dbReference type="EMBL" id="QGNW01000177">
    <property type="protein sequence ID" value="RVW88049.1"/>
    <property type="molecule type" value="Genomic_DNA"/>
</dbReference>
<evidence type="ECO:0000313" key="3">
    <source>
        <dbReference type="EMBL" id="RVW88049.1"/>
    </source>
</evidence>
<organism evidence="3 4">
    <name type="scientific">Vitis vinifera</name>
    <name type="common">Grape</name>
    <dbReference type="NCBI Taxonomy" id="29760"/>
    <lineage>
        <taxon>Eukaryota</taxon>
        <taxon>Viridiplantae</taxon>
        <taxon>Streptophyta</taxon>
        <taxon>Embryophyta</taxon>
        <taxon>Tracheophyta</taxon>
        <taxon>Spermatophyta</taxon>
        <taxon>Magnoliopsida</taxon>
        <taxon>eudicotyledons</taxon>
        <taxon>Gunneridae</taxon>
        <taxon>Pentapetalae</taxon>
        <taxon>rosids</taxon>
        <taxon>Vitales</taxon>
        <taxon>Vitaceae</taxon>
        <taxon>Viteae</taxon>
        <taxon>Vitis</taxon>
    </lineage>
</organism>
<evidence type="ECO:0000256" key="1">
    <source>
        <dbReference type="SAM" id="MobiDB-lite"/>
    </source>
</evidence>
<evidence type="ECO:0000313" key="4">
    <source>
        <dbReference type="Proteomes" id="UP000288805"/>
    </source>
</evidence>
<protein>
    <recommendedName>
        <fullName evidence="2">Retrovirus-related Pol polyprotein from transposon TNT 1-94-like beta-barrel domain-containing protein</fullName>
    </recommendedName>
</protein>
<feature type="domain" description="Retrovirus-related Pol polyprotein from transposon TNT 1-94-like beta-barrel" evidence="2">
    <location>
        <begin position="116"/>
        <end position="182"/>
    </location>
</feature>
<evidence type="ECO:0000259" key="2">
    <source>
        <dbReference type="Pfam" id="PF22936"/>
    </source>
</evidence>
<comment type="caution">
    <text evidence="3">The sequence shown here is derived from an EMBL/GenBank/DDBJ whole genome shotgun (WGS) entry which is preliminary data.</text>
</comment>
<reference evidence="3 4" key="1">
    <citation type="journal article" date="2018" name="PLoS Genet.">
        <title>Population sequencing reveals clonal diversity and ancestral inbreeding in the grapevine cultivar Chardonnay.</title>
        <authorList>
            <person name="Roach M.J."/>
            <person name="Johnson D.L."/>
            <person name="Bohlmann J."/>
            <person name="van Vuuren H.J."/>
            <person name="Jones S.J."/>
            <person name="Pretorius I.S."/>
            <person name="Schmidt S.A."/>
            <person name="Borneman A.R."/>
        </authorList>
    </citation>
    <scope>NUCLEOTIDE SEQUENCE [LARGE SCALE GENOMIC DNA]</scope>
    <source>
        <strain evidence="4">cv. Chardonnay</strain>
        <tissue evidence="3">Leaf</tissue>
    </source>
</reference>
<sequence length="299" mass="33948">MHIAGRKKKGYIIERKVALAQDDPNHDEWEAEDTLVKSWLINSMTNQLMSHFAQCGMAKEVWDVVKRSYLDTFDSSQKKHGYPEWYKLKQDKRKNKKSTQVAFTTLLLQHLPFRITDHMTSHSSLLDSLMPLSIKSVQVANGTPMSILGVGNVSLSPRLLMSFVLLVPSLSNGLLSVSKITKHLNCFVTFNSTHHVFHDNLMKMTIDIDKEREGSNTPLNDTTMPSDDSSKTNPEVHVPSPLTLEIATLNLQIGDKGIKLDWLPRDTPRLNFIDYQETFAPMVKMNTVRFILSLVVNLD</sequence>